<keyword evidence="1" id="KW-1133">Transmembrane helix</keyword>
<keyword evidence="3" id="KW-1185">Reference proteome</keyword>
<comment type="caution">
    <text evidence="2">The sequence shown here is derived from an EMBL/GenBank/DDBJ whole genome shotgun (WGS) entry which is preliminary data.</text>
</comment>
<evidence type="ECO:0000313" key="2">
    <source>
        <dbReference type="EMBL" id="MCM2531396.1"/>
    </source>
</evidence>
<dbReference type="InterPro" id="IPR009293">
    <property type="entry name" value="UPF0478"/>
</dbReference>
<dbReference type="Proteomes" id="UP001523262">
    <property type="component" value="Unassembled WGS sequence"/>
</dbReference>
<dbReference type="PANTHER" id="PTHR40070">
    <property type="entry name" value="UPF0478 PROTEIN YTXG"/>
    <property type="match status" value="1"/>
</dbReference>
<dbReference type="PANTHER" id="PTHR40070:SF1">
    <property type="entry name" value="UPF0478 PROTEIN YTXG"/>
    <property type="match status" value="1"/>
</dbReference>
<protein>
    <submittedName>
        <fullName evidence="2">DUF948 domain-containing protein</fullName>
    </submittedName>
</protein>
<feature type="transmembrane region" description="Helical" evidence="1">
    <location>
        <begin position="6"/>
        <end position="24"/>
    </location>
</feature>
<keyword evidence="1" id="KW-0812">Transmembrane</keyword>
<dbReference type="EMBL" id="JAMQCR010000001">
    <property type="protein sequence ID" value="MCM2531396.1"/>
    <property type="molecule type" value="Genomic_DNA"/>
</dbReference>
<evidence type="ECO:0000313" key="3">
    <source>
        <dbReference type="Proteomes" id="UP001523262"/>
    </source>
</evidence>
<keyword evidence="1" id="KW-0472">Membrane</keyword>
<reference evidence="2 3" key="1">
    <citation type="submission" date="2022-06" db="EMBL/GenBank/DDBJ databases">
        <authorList>
            <person name="Jeon C.O."/>
        </authorList>
    </citation>
    <scope>NUCLEOTIDE SEQUENCE [LARGE SCALE GENOMIC DNA]</scope>
    <source>
        <strain evidence="2 3">KCTC 13943</strain>
    </source>
</reference>
<sequence>MQIILYLSVALIAIAFFILVIYLAKTLKSLQFTLTGVSNTLKEVEKHLEEVTTETTLLLQKTNVLADDFQAKAESLNSVIDAVKDVGTTVSKFNGTLKGISTSFDKQVEQNKEKVSQIIQWSDVLLEIKDKWKARKQSKNESTPNERRRVRSN</sequence>
<name>A0ABT0W4Y1_9BACI</name>
<organism evidence="2 3">
    <name type="scientific">Neobacillus pocheonensis</name>
    <dbReference type="NCBI Taxonomy" id="363869"/>
    <lineage>
        <taxon>Bacteria</taxon>
        <taxon>Bacillati</taxon>
        <taxon>Bacillota</taxon>
        <taxon>Bacilli</taxon>
        <taxon>Bacillales</taxon>
        <taxon>Bacillaceae</taxon>
        <taxon>Neobacillus</taxon>
    </lineage>
</organism>
<accession>A0ABT0W4Y1</accession>
<proteinExistence type="predicted"/>
<dbReference type="Gene3D" id="1.10.287.950">
    <property type="entry name" value="Methyl-accepting chemotaxis protein"/>
    <property type="match status" value="1"/>
</dbReference>
<gene>
    <name evidence="2" type="ORF">NDK43_01950</name>
</gene>
<evidence type="ECO:0000256" key="1">
    <source>
        <dbReference type="SAM" id="Phobius"/>
    </source>
</evidence>
<dbReference type="Pfam" id="PF06103">
    <property type="entry name" value="DUF948"/>
    <property type="match status" value="1"/>
</dbReference>